<gene>
    <name evidence="1" type="ORF">NM208_g2730</name>
</gene>
<dbReference type="EMBL" id="JANRMS010000169">
    <property type="protein sequence ID" value="KAJ3545005.1"/>
    <property type="molecule type" value="Genomic_DNA"/>
</dbReference>
<name>A0ACC1SS30_9HYPO</name>
<dbReference type="Proteomes" id="UP001148629">
    <property type="component" value="Unassembled WGS sequence"/>
</dbReference>
<organism evidence="1 2">
    <name type="scientific">Fusarium decemcellulare</name>
    <dbReference type="NCBI Taxonomy" id="57161"/>
    <lineage>
        <taxon>Eukaryota</taxon>
        <taxon>Fungi</taxon>
        <taxon>Dikarya</taxon>
        <taxon>Ascomycota</taxon>
        <taxon>Pezizomycotina</taxon>
        <taxon>Sordariomycetes</taxon>
        <taxon>Hypocreomycetidae</taxon>
        <taxon>Hypocreales</taxon>
        <taxon>Nectriaceae</taxon>
        <taxon>Fusarium</taxon>
        <taxon>Fusarium decemcellulare species complex</taxon>
    </lineage>
</organism>
<accession>A0ACC1SS30</accession>
<protein>
    <submittedName>
        <fullName evidence="1">Uncharacterized protein</fullName>
    </submittedName>
</protein>
<proteinExistence type="predicted"/>
<evidence type="ECO:0000313" key="1">
    <source>
        <dbReference type="EMBL" id="KAJ3545005.1"/>
    </source>
</evidence>
<sequence>MQFNFLSLIVTAMLATEAAHAIPTGNSGVQKRCDRKAYQDCVFERELYCSRCQPSCGTALAACRNVDGQGDC</sequence>
<comment type="caution">
    <text evidence="1">The sequence shown here is derived from an EMBL/GenBank/DDBJ whole genome shotgun (WGS) entry which is preliminary data.</text>
</comment>
<reference evidence="1" key="1">
    <citation type="submission" date="2022-08" db="EMBL/GenBank/DDBJ databases">
        <title>Genome Sequence of Fusarium decemcellulare.</title>
        <authorList>
            <person name="Buettner E."/>
        </authorList>
    </citation>
    <scope>NUCLEOTIDE SEQUENCE</scope>
    <source>
        <strain evidence="1">Babe19</strain>
    </source>
</reference>
<keyword evidence="2" id="KW-1185">Reference proteome</keyword>
<evidence type="ECO:0000313" key="2">
    <source>
        <dbReference type="Proteomes" id="UP001148629"/>
    </source>
</evidence>